<keyword evidence="1" id="KW-0472">Membrane</keyword>
<gene>
    <name evidence="2" type="ORF">H4Q31_12060</name>
</gene>
<reference evidence="2 3" key="1">
    <citation type="submission" date="2020-08" db="EMBL/GenBank/DDBJ databases">
        <title>Cohnella phylogeny.</title>
        <authorList>
            <person name="Dunlap C."/>
        </authorList>
    </citation>
    <scope>NUCLEOTIDE SEQUENCE [LARGE SCALE GENOMIC DNA]</scope>
    <source>
        <strain evidence="2 3">DSM 103658</strain>
    </source>
</reference>
<keyword evidence="1" id="KW-1133">Transmembrane helix</keyword>
<dbReference type="Proteomes" id="UP000574133">
    <property type="component" value="Unassembled WGS sequence"/>
</dbReference>
<sequence length="66" mass="7229">MDYLIGLVIIVMLAGAIATIAIGQSKENQTENTGYGSGTTRKWGRLLVIYVLCIIVILVIFLAFLR</sequence>
<evidence type="ECO:0000313" key="3">
    <source>
        <dbReference type="Proteomes" id="UP000574133"/>
    </source>
</evidence>
<dbReference type="EMBL" id="JACJVN010000048">
    <property type="protein sequence ID" value="MBB6678045.1"/>
    <property type="molecule type" value="Genomic_DNA"/>
</dbReference>
<evidence type="ECO:0000256" key="1">
    <source>
        <dbReference type="SAM" id="Phobius"/>
    </source>
</evidence>
<accession>A0A841TDE4</accession>
<protein>
    <submittedName>
        <fullName evidence="2">Uncharacterized protein</fullName>
    </submittedName>
</protein>
<comment type="caution">
    <text evidence="2">The sequence shown here is derived from an EMBL/GenBank/DDBJ whole genome shotgun (WGS) entry which is preliminary data.</text>
</comment>
<keyword evidence="1" id="KW-0812">Transmembrane</keyword>
<keyword evidence="3" id="KW-1185">Reference proteome</keyword>
<dbReference type="AlphaFoldDB" id="A0A841TDE4"/>
<organism evidence="2 3">
    <name type="scientific">Cohnella lubricantis</name>
    <dbReference type="NCBI Taxonomy" id="2163172"/>
    <lineage>
        <taxon>Bacteria</taxon>
        <taxon>Bacillati</taxon>
        <taxon>Bacillota</taxon>
        <taxon>Bacilli</taxon>
        <taxon>Bacillales</taxon>
        <taxon>Paenibacillaceae</taxon>
        <taxon>Cohnella</taxon>
    </lineage>
</organism>
<name>A0A841TDE4_9BACL</name>
<proteinExistence type="predicted"/>
<feature type="transmembrane region" description="Helical" evidence="1">
    <location>
        <begin position="47"/>
        <end position="65"/>
    </location>
</feature>
<evidence type="ECO:0000313" key="2">
    <source>
        <dbReference type="EMBL" id="MBB6678045.1"/>
    </source>
</evidence>
<dbReference type="RefSeq" id="WP_185179320.1">
    <property type="nucleotide sequence ID" value="NZ_CBCSEP010000029.1"/>
</dbReference>